<dbReference type="Gene3D" id="3.40.630.30">
    <property type="match status" value="1"/>
</dbReference>
<dbReference type="InterPro" id="IPR016181">
    <property type="entry name" value="Acyl_CoA_acyltransferase"/>
</dbReference>
<protein>
    <recommendedName>
        <fullName evidence="1">N-acetyltransferase domain-containing protein</fullName>
    </recommendedName>
</protein>
<proteinExistence type="predicted"/>
<dbReference type="InterPro" id="IPR000182">
    <property type="entry name" value="GNAT_dom"/>
</dbReference>
<reference evidence="3" key="1">
    <citation type="journal article" date="2019" name="Int. J. Syst. Evol. Microbiol.">
        <title>The Global Catalogue of Microorganisms (GCM) 10K type strain sequencing project: providing services to taxonomists for standard genome sequencing and annotation.</title>
        <authorList>
            <consortium name="The Broad Institute Genomics Platform"/>
            <consortium name="The Broad Institute Genome Sequencing Center for Infectious Disease"/>
            <person name="Wu L."/>
            <person name="Ma J."/>
        </authorList>
    </citation>
    <scope>NUCLEOTIDE SEQUENCE [LARGE SCALE GENOMIC DNA]</scope>
    <source>
        <strain evidence="3">CGMCC 1.6964</strain>
    </source>
</reference>
<gene>
    <name evidence="2" type="ORF">GCM10010969_18400</name>
</gene>
<dbReference type="SUPFAM" id="SSF55729">
    <property type="entry name" value="Acyl-CoA N-acyltransferases (Nat)"/>
    <property type="match status" value="1"/>
</dbReference>
<sequence length="399" mass="43188">MTTYRLLKAQELTEAVRLSDSVFRPQTQPSMGEMFPRLFAPGIVHSYGAFSEDGTLASFMGLAPSTLRIGVNRDSIRAFSIGSVCTAPEHRGAGHAGRLLQQCIAHAARAEAPLLFVSGERSLYTRAGCVPFGRSANVVLRPPGSAEGAPLLLRQSLYEPGAVLPALTLREAGPEELLRLHALHAAENISFDESAAGLGELLGAAAYCGVLGLTQRIILASIEHEPVAYAVIGVPPHLQHDFNDGVTSMPSAQETPSENLPTVIAYGGTALHAADLLSGLPETLGLEEIHVPVPWQDRELLALLQKTDAEVSYGPNAGTLLIIDARQLLEQAQGLWHRPWEEALRVDKQGRLFAASSGRELDRSEWAGLLFDPEYPRPDDLPNWLIPIPLPYLYGLHYI</sequence>
<name>A0ABQ2L0V0_9BACL</name>
<comment type="caution">
    <text evidence="2">The sequence shown here is derived from an EMBL/GenBank/DDBJ whole genome shotgun (WGS) entry which is preliminary data.</text>
</comment>
<keyword evidence="3" id="KW-1185">Reference proteome</keyword>
<evidence type="ECO:0000259" key="1">
    <source>
        <dbReference type="PROSITE" id="PS51186"/>
    </source>
</evidence>
<dbReference type="PROSITE" id="PS51186">
    <property type="entry name" value="GNAT"/>
    <property type="match status" value="1"/>
</dbReference>
<organism evidence="2 3">
    <name type="scientific">Saccharibacillus kuerlensis</name>
    <dbReference type="NCBI Taxonomy" id="459527"/>
    <lineage>
        <taxon>Bacteria</taxon>
        <taxon>Bacillati</taxon>
        <taxon>Bacillota</taxon>
        <taxon>Bacilli</taxon>
        <taxon>Bacillales</taxon>
        <taxon>Paenibacillaceae</taxon>
        <taxon>Saccharibacillus</taxon>
    </lineage>
</organism>
<evidence type="ECO:0000313" key="3">
    <source>
        <dbReference type="Proteomes" id="UP000606653"/>
    </source>
</evidence>
<accession>A0ABQ2L0V0</accession>
<dbReference type="CDD" id="cd04301">
    <property type="entry name" value="NAT_SF"/>
    <property type="match status" value="1"/>
</dbReference>
<evidence type="ECO:0000313" key="2">
    <source>
        <dbReference type="EMBL" id="GGN98835.1"/>
    </source>
</evidence>
<dbReference type="RefSeq" id="WP_018975999.1">
    <property type="nucleotide sequence ID" value="NZ_BMLN01000004.1"/>
</dbReference>
<dbReference type="Proteomes" id="UP000606653">
    <property type="component" value="Unassembled WGS sequence"/>
</dbReference>
<dbReference type="EMBL" id="BMLN01000004">
    <property type="protein sequence ID" value="GGN98835.1"/>
    <property type="molecule type" value="Genomic_DNA"/>
</dbReference>
<feature type="domain" description="N-acetyltransferase" evidence="1">
    <location>
        <begin position="2"/>
        <end position="158"/>
    </location>
</feature>
<dbReference type="Pfam" id="PF13527">
    <property type="entry name" value="Acetyltransf_9"/>
    <property type="match status" value="1"/>
</dbReference>